<keyword evidence="2" id="KW-0812">Transmembrane</keyword>
<keyword evidence="4" id="KW-1185">Reference proteome</keyword>
<proteinExistence type="predicted"/>
<comment type="caution">
    <text evidence="3">The sequence shown here is derived from an EMBL/GenBank/DDBJ whole genome shotgun (WGS) entry which is preliminary data.</text>
</comment>
<feature type="transmembrane region" description="Helical" evidence="2">
    <location>
        <begin position="288"/>
        <end position="310"/>
    </location>
</feature>
<keyword evidence="2" id="KW-0472">Membrane</keyword>
<dbReference type="Proteomes" id="UP001302602">
    <property type="component" value="Unassembled WGS sequence"/>
</dbReference>
<evidence type="ECO:0000256" key="1">
    <source>
        <dbReference type="SAM" id="MobiDB-lite"/>
    </source>
</evidence>
<feature type="region of interest" description="Disordered" evidence="1">
    <location>
        <begin position="355"/>
        <end position="397"/>
    </location>
</feature>
<gene>
    <name evidence="3" type="ORF">N657DRAFT_93584</name>
</gene>
<organism evidence="3 4">
    <name type="scientific">Parathielavia appendiculata</name>
    <dbReference type="NCBI Taxonomy" id="2587402"/>
    <lineage>
        <taxon>Eukaryota</taxon>
        <taxon>Fungi</taxon>
        <taxon>Dikarya</taxon>
        <taxon>Ascomycota</taxon>
        <taxon>Pezizomycotina</taxon>
        <taxon>Sordariomycetes</taxon>
        <taxon>Sordariomycetidae</taxon>
        <taxon>Sordariales</taxon>
        <taxon>Chaetomiaceae</taxon>
        <taxon>Parathielavia</taxon>
    </lineage>
</organism>
<dbReference type="GeneID" id="87834382"/>
<dbReference type="EMBL" id="MU853223">
    <property type="protein sequence ID" value="KAK4129802.1"/>
    <property type="molecule type" value="Genomic_DNA"/>
</dbReference>
<feature type="region of interest" description="Disordered" evidence="1">
    <location>
        <begin position="191"/>
        <end position="220"/>
    </location>
</feature>
<reference evidence="3" key="2">
    <citation type="submission" date="2023-05" db="EMBL/GenBank/DDBJ databases">
        <authorList>
            <consortium name="Lawrence Berkeley National Laboratory"/>
            <person name="Steindorff A."/>
            <person name="Hensen N."/>
            <person name="Bonometti L."/>
            <person name="Westerberg I."/>
            <person name="Brannstrom I.O."/>
            <person name="Guillou S."/>
            <person name="Cros-Aarteil S."/>
            <person name="Calhoun S."/>
            <person name="Haridas S."/>
            <person name="Kuo A."/>
            <person name="Mondo S."/>
            <person name="Pangilinan J."/>
            <person name="Riley R."/>
            <person name="Labutti K."/>
            <person name="Andreopoulos B."/>
            <person name="Lipzen A."/>
            <person name="Chen C."/>
            <person name="Yanf M."/>
            <person name="Daum C."/>
            <person name="Ng V."/>
            <person name="Clum A."/>
            <person name="Ohm R."/>
            <person name="Martin F."/>
            <person name="Silar P."/>
            <person name="Natvig D."/>
            <person name="Lalanne C."/>
            <person name="Gautier V."/>
            <person name="Ament-Velasquez S.L."/>
            <person name="Kruys A."/>
            <person name="Hutchinson M.I."/>
            <person name="Powell A.J."/>
            <person name="Barry K."/>
            <person name="Miller A.N."/>
            <person name="Grigoriev I.V."/>
            <person name="Debuchy R."/>
            <person name="Gladieux P."/>
            <person name="Thoren M.H."/>
            <person name="Johannesson H."/>
        </authorList>
    </citation>
    <scope>NUCLEOTIDE SEQUENCE</scope>
    <source>
        <strain evidence="3">CBS 731.68</strain>
    </source>
</reference>
<dbReference type="RefSeq" id="XP_062653573.1">
    <property type="nucleotide sequence ID" value="XM_062797603.1"/>
</dbReference>
<reference evidence="3" key="1">
    <citation type="journal article" date="2023" name="Mol. Phylogenet. Evol.">
        <title>Genome-scale phylogeny and comparative genomics of the fungal order Sordariales.</title>
        <authorList>
            <person name="Hensen N."/>
            <person name="Bonometti L."/>
            <person name="Westerberg I."/>
            <person name="Brannstrom I.O."/>
            <person name="Guillou S."/>
            <person name="Cros-Aarteil S."/>
            <person name="Calhoun S."/>
            <person name="Haridas S."/>
            <person name="Kuo A."/>
            <person name="Mondo S."/>
            <person name="Pangilinan J."/>
            <person name="Riley R."/>
            <person name="LaButti K."/>
            <person name="Andreopoulos B."/>
            <person name="Lipzen A."/>
            <person name="Chen C."/>
            <person name="Yan M."/>
            <person name="Daum C."/>
            <person name="Ng V."/>
            <person name="Clum A."/>
            <person name="Steindorff A."/>
            <person name="Ohm R.A."/>
            <person name="Martin F."/>
            <person name="Silar P."/>
            <person name="Natvig D.O."/>
            <person name="Lalanne C."/>
            <person name="Gautier V."/>
            <person name="Ament-Velasquez S.L."/>
            <person name="Kruys A."/>
            <person name="Hutchinson M.I."/>
            <person name="Powell A.J."/>
            <person name="Barry K."/>
            <person name="Miller A.N."/>
            <person name="Grigoriev I.V."/>
            <person name="Debuchy R."/>
            <person name="Gladieux P."/>
            <person name="Hiltunen Thoren M."/>
            <person name="Johannesson H."/>
        </authorList>
    </citation>
    <scope>NUCLEOTIDE SEQUENCE</scope>
    <source>
        <strain evidence="3">CBS 731.68</strain>
    </source>
</reference>
<accession>A0AAN6Z998</accession>
<feature type="compositionally biased region" description="Low complexity" evidence="1">
    <location>
        <begin position="198"/>
        <end position="220"/>
    </location>
</feature>
<evidence type="ECO:0000313" key="3">
    <source>
        <dbReference type="EMBL" id="KAK4129802.1"/>
    </source>
</evidence>
<dbReference type="AlphaFoldDB" id="A0AAN6Z998"/>
<keyword evidence="2" id="KW-1133">Transmembrane helix</keyword>
<protein>
    <submittedName>
        <fullName evidence="3">Uncharacterized protein</fullName>
    </submittedName>
</protein>
<evidence type="ECO:0000313" key="4">
    <source>
        <dbReference type="Proteomes" id="UP001302602"/>
    </source>
</evidence>
<evidence type="ECO:0000256" key="2">
    <source>
        <dbReference type="SAM" id="Phobius"/>
    </source>
</evidence>
<sequence length="397" mass="41456">MSATAFVNQAPTNLGPLTTTFAPPAECTLAVGAGGGLLAGALGGGKKDAAWLGQTCSGGKAVDAMSCWPETTKGAASRTAPLHGWGFYSPGLHCPVGYATACSATGGEQSGWPVQFKLREGETAIGCCPSGYGCANINGQTCTMVATSTTISIVTCDGSKPGDLPSRTLPDPEASITAFSLSAPMIQINWQSSDRPRATSSEKTSSGSQSGRSSAARTTTRNRITASGTLIVDTDAKTSADTLILDGSPRTTGAGKIDLGDATPTITLSLQESETPFDSGSFSSGARVAIGVTGAVAVIMMVICAFFYCWRRRKSQREEQELDRLYAVKGTMTWGANFTDSGNIPGWYRGQRLVTPTKDPSAPRHQPDGSWVTEIETPPVLRTPPVPHYRPYRSPLG</sequence>
<name>A0AAN6Z998_9PEZI</name>